<keyword evidence="8 13" id="KW-0312">Gluconeogenesis</keyword>
<evidence type="ECO:0000256" key="1">
    <source>
        <dbReference type="ARBA" id="ARBA00000474"/>
    </source>
</evidence>
<organism evidence="15 16">
    <name type="scientific">OM182 bacterium MED-G28</name>
    <dbReference type="NCBI Taxonomy" id="1986256"/>
    <lineage>
        <taxon>Bacteria</taxon>
        <taxon>Pseudomonadati</taxon>
        <taxon>Pseudomonadota</taxon>
        <taxon>Gammaproteobacteria</taxon>
        <taxon>OMG group</taxon>
        <taxon>OM182 clade</taxon>
    </lineage>
</organism>
<evidence type="ECO:0000313" key="15">
    <source>
        <dbReference type="EMBL" id="PDH33631.1"/>
    </source>
</evidence>
<evidence type="ECO:0000256" key="8">
    <source>
        <dbReference type="ARBA" id="ARBA00022432"/>
    </source>
</evidence>
<dbReference type="HAMAP" id="MF_00147_B">
    <property type="entry name" value="TIM_B"/>
    <property type="match status" value="1"/>
</dbReference>
<dbReference type="Gene3D" id="3.20.20.70">
    <property type="entry name" value="Aldolase class I"/>
    <property type="match status" value="1"/>
</dbReference>
<proteinExistence type="inferred from homology"/>
<dbReference type="UniPathway" id="UPA00138"/>
<evidence type="ECO:0000256" key="4">
    <source>
        <dbReference type="ARBA" id="ARBA00007422"/>
    </source>
</evidence>
<comment type="pathway">
    <text evidence="13 14">Carbohydrate degradation; glycolysis; D-glyceraldehyde 3-phosphate from glycerone phosphate: step 1/1.</text>
</comment>
<comment type="catalytic activity">
    <reaction evidence="1 13 14">
        <text>D-glyceraldehyde 3-phosphate = dihydroxyacetone phosphate</text>
        <dbReference type="Rhea" id="RHEA:18585"/>
        <dbReference type="ChEBI" id="CHEBI:57642"/>
        <dbReference type="ChEBI" id="CHEBI:59776"/>
        <dbReference type="EC" id="5.3.1.1"/>
    </reaction>
</comment>
<dbReference type="EMBL" id="NTJZ01000007">
    <property type="protein sequence ID" value="PDH33631.1"/>
    <property type="molecule type" value="Genomic_DNA"/>
</dbReference>
<dbReference type="GO" id="GO:0006096">
    <property type="term" value="P:glycolytic process"/>
    <property type="evidence" value="ECO:0007669"/>
    <property type="project" value="UniProtKB-UniRule"/>
</dbReference>
<comment type="similarity">
    <text evidence="4 13 14">Belongs to the triosephosphate isomerase family.</text>
</comment>
<dbReference type="InterPro" id="IPR020861">
    <property type="entry name" value="Triosephosphate_isomerase_AS"/>
</dbReference>
<dbReference type="PANTHER" id="PTHR21139">
    <property type="entry name" value="TRIOSEPHOSPHATE ISOMERASE"/>
    <property type="match status" value="1"/>
</dbReference>
<dbReference type="InterPro" id="IPR000652">
    <property type="entry name" value="Triosephosphate_isomerase"/>
</dbReference>
<keyword evidence="10 13" id="KW-0324">Glycolysis</keyword>
<evidence type="ECO:0000256" key="7">
    <source>
        <dbReference type="ARBA" id="ARBA00019397"/>
    </source>
</evidence>
<dbReference type="InterPro" id="IPR022896">
    <property type="entry name" value="TrioseP_Isoase_bac/euk"/>
</dbReference>
<dbReference type="GO" id="GO:0006094">
    <property type="term" value="P:gluconeogenesis"/>
    <property type="evidence" value="ECO:0007669"/>
    <property type="project" value="UniProtKB-UniRule"/>
</dbReference>
<feature type="binding site" evidence="13">
    <location>
        <begin position="236"/>
        <end position="237"/>
    </location>
    <ligand>
        <name>substrate</name>
    </ligand>
</feature>
<protein>
    <recommendedName>
        <fullName evidence="7 13">Triosephosphate isomerase</fullName>
        <shortName evidence="13">TIM</shortName>
        <shortName evidence="13">TPI</shortName>
        <ecNumber evidence="6 13">5.3.1.1</ecNumber>
    </recommendedName>
    <alternativeName>
        <fullName evidence="13">Triose-phosphate isomerase</fullName>
    </alternativeName>
</protein>
<dbReference type="PROSITE" id="PS51440">
    <property type="entry name" value="TIM_2"/>
    <property type="match status" value="1"/>
</dbReference>
<evidence type="ECO:0000256" key="9">
    <source>
        <dbReference type="ARBA" id="ARBA00022490"/>
    </source>
</evidence>
<evidence type="ECO:0000256" key="12">
    <source>
        <dbReference type="ARBA" id="ARBA00055680"/>
    </source>
</evidence>
<evidence type="ECO:0000256" key="5">
    <source>
        <dbReference type="ARBA" id="ARBA00011738"/>
    </source>
</evidence>
<evidence type="ECO:0000256" key="2">
    <source>
        <dbReference type="ARBA" id="ARBA00004742"/>
    </source>
</evidence>
<feature type="binding site" evidence="13">
    <location>
        <position position="215"/>
    </location>
    <ligand>
        <name>substrate</name>
    </ligand>
</feature>
<keyword evidence="11 13" id="KW-0413">Isomerase</keyword>
<evidence type="ECO:0000256" key="3">
    <source>
        <dbReference type="ARBA" id="ARBA00004939"/>
    </source>
</evidence>
<dbReference type="GO" id="GO:0004807">
    <property type="term" value="F:triose-phosphate isomerase activity"/>
    <property type="evidence" value="ECO:0007669"/>
    <property type="project" value="UniProtKB-UniRule"/>
</dbReference>
<evidence type="ECO:0000313" key="16">
    <source>
        <dbReference type="Proteomes" id="UP000219329"/>
    </source>
</evidence>
<feature type="active site" description="Electrophile" evidence="13">
    <location>
        <position position="98"/>
    </location>
</feature>
<dbReference type="GO" id="GO:0046166">
    <property type="term" value="P:glyceraldehyde-3-phosphate biosynthetic process"/>
    <property type="evidence" value="ECO:0007669"/>
    <property type="project" value="TreeGrafter"/>
</dbReference>
<comment type="subunit">
    <text evidence="5 13 14">Homodimer.</text>
</comment>
<dbReference type="SUPFAM" id="SSF51351">
    <property type="entry name" value="Triosephosphate isomerase (TIM)"/>
    <property type="match status" value="1"/>
</dbReference>
<evidence type="ECO:0000256" key="6">
    <source>
        <dbReference type="ARBA" id="ARBA00011940"/>
    </source>
</evidence>
<comment type="function">
    <text evidence="12 13">Involved in the gluconeogenesis. Catalyzes stereospecifically the conversion of dihydroxyacetone phosphate (DHAP) to D-glyceraldehyde-3-phosphate (G3P).</text>
</comment>
<dbReference type="UniPathway" id="UPA00109">
    <property type="reaction ID" value="UER00189"/>
</dbReference>
<evidence type="ECO:0000256" key="11">
    <source>
        <dbReference type="ARBA" id="ARBA00023235"/>
    </source>
</evidence>
<feature type="active site" description="Proton acceptor" evidence="13">
    <location>
        <position position="170"/>
    </location>
</feature>
<keyword evidence="9 13" id="KW-0963">Cytoplasm</keyword>
<dbReference type="PANTHER" id="PTHR21139:SF42">
    <property type="entry name" value="TRIOSEPHOSPHATE ISOMERASE"/>
    <property type="match status" value="1"/>
</dbReference>
<dbReference type="GO" id="GO:0005829">
    <property type="term" value="C:cytosol"/>
    <property type="evidence" value="ECO:0007669"/>
    <property type="project" value="TreeGrafter"/>
</dbReference>
<dbReference type="FunFam" id="3.20.20.70:FF:000020">
    <property type="entry name" value="Triosephosphate isomerase"/>
    <property type="match status" value="1"/>
</dbReference>
<name>A0A2A5WB86_9GAMM</name>
<sequence length="253" mass="26845">MRQKIVVGNWKMHGGRGQIQSLVAGLVSGFEKREHTVEIGICPTNIHLEQVVKLLATGKNSIKLGAQDAYFEEKGAFTGEVSALMLADMGVELAITGHSERRQLFAETDVLIAAKFKAIQASGMTPILCVGESLEERKQGITNQIVLAQLDSVINTAGIAAFTNAIIAYEPIWAIGTGQTATPEQAQEVHCQIRGHLANSDVLIAKGVRIIYGGSVNSSNAGELFSQPDIDGGLVGGASLKAEEFISICKSAD</sequence>
<dbReference type="EC" id="5.3.1.1" evidence="6 13"/>
<evidence type="ECO:0000256" key="10">
    <source>
        <dbReference type="ARBA" id="ARBA00023152"/>
    </source>
</evidence>
<dbReference type="Pfam" id="PF00121">
    <property type="entry name" value="TIM"/>
    <property type="match status" value="1"/>
</dbReference>
<dbReference type="PROSITE" id="PS00171">
    <property type="entry name" value="TIM_1"/>
    <property type="match status" value="1"/>
</dbReference>
<comment type="subcellular location">
    <subcellularLocation>
        <location evidence="13 14">Cytoplasm</location>
    </subcellularLocation>
</comment>
<dbReference type="InterPro" id="IPR013785">
    <property type="entry name" value="Aldolase_TIM"/>
</dbReference>
<dbReference type="GO" id="GO:0019563">
    <property type="term" value="P:glycerol catabolic process"/>
    <property type="evidence" value="ECO:0007669"/>
    <property type="project" value="TreeGrafter"/>
</dbReference>
<comment type="caution">
    <text evidence="15">The sequence shown here is derived from an EMBL/GenBank/DDBJ whole genome shotgun (WGS) entry which is preliminary data.</text>
</comment>
<comment type="pathway">
    <text evidence="3">Carbohydrate metabolism; erythritol degradation.</text>
</comment>
<feature type="binding site" evidence="13">
    <location>
        <position position="176"/>
    </location>
    <ligand>
        <name>substrate</name>
    </ligand>
</feature>
<reference evidence="15 16" key="1">
    <citation type="submission" date="2017-08" db="EMBL/GenBank/DDBJ databases">
        <title>Fine stratification of microbial communities through a metagenomic profile of the photic zone.</title>
        <authorList>
            <person name="Haro-Moreno J.M."/>
            <person name="Lopez-Perez M."/>
            <person name="De La Torre J."/>
            <person name="Picazo A."/>
            <person name="Camacho A."/>
            <person name="Rodriguez-Valera F."/>
        </authorList>
    </citation>
    <scope>NUCLEOTIDE SEQUENCE [LARGE SCALE GENOMIC DNA]</scope>
    <source>
        <strain evidence="15">MED-G28</strain>
    </source>
</reference>
<dbReference type="InterPro" id="IPR035990">
    <property type="entry name" value="TIM_sf"/>
</dbReference>
<dbReference type="AlphaFoldDB" id="A0A2A5WB86"/>
<comment type="pathway">
    <text evidence="2 13 14">Carbohydrate biosynthesis; gluconeogenesis.</text>
</comment>
<dbReference type="Proteomes" id="UP000219329">
    <property type="component" value="Unassembled WGS sequence"/>
</dbReference>
<dbReference type="NCBIfam" id="TIGR00419">
    <property type="entry name" value="tim"/>
    <property type="match status" value="1"/>
</dbReference>
<feature type="binding site" evidence="13">
    <location>
        <begin position="9"/>
        <end position="11"/>
    </location>
    <ligand>
        <name>substrate</name>
    </ligand>
</feature>
<dbReference type="CDD" id="cd00311">
    <property type="entry name" value="TIM"/>
    <property type="match status" value="1"/>
</dbReference>
<evidence type="ECO:0000256" key="13">
    <source>
        <dbReference type="HAMAP-Rule" id="MF_00147"/>
    </source>
</evidence>
<gene>
    <name evidence="13" type="primary">tpiA</name>
    <name evidence="15" type="ORF">CNF02_07850</name>
</gene>
<accession>A0A2A5WB86</accession>
<evidence type="ECO:0000256" key="14">
    <source>
        <dbReference type="RuleBase" id="RU363013"/>
    </source>
</evidence>